<dbReference type="EMBL" id="UINC01041037">
    <property type="protein sequence ID" value="SVB41750.1"/>
    <property type="molecule type" value="Genomic_DNA"/>
</dbReference>
<dbReference type="Pfam" id="PF24240">
    <property type="entry name" value="DUF7448"/>
    <property type="match status" value="1"/>
</dbReference>
<dbReference type="InterPro" id="IPR055871">
    <property type="entry name" value="DUF7448"/>
</dbReference>
<evidence type="ECO:0000313" key="2">
    <source>
        <dbReference type="EMBL" id="SVB41750.1"/>
    </source>
</evidence>
<gene>
    <name evidence="2" type="ORF">METZ01_LOCUS194604</name>
</gene>
<feature type="domain" description="DUF7448" evidence="1">
    <location>
        <begin position="5"/>
        <end position="132"/>
    </location>
</feature>
<evidence type="ECO:0000259" key="1">
    <source>
        <dbReference type="Pfam" id="PF24240"/>
    </source>
</evidence>
<accession>A0A382DTK0</accession>
<sequence length="144" mass="16434">MKFSDLVGKTIINVEGSPYAGGSLIKFSVSDIGMSSDKKLHTLYMYHEQSCCENVYIKDIVGDWRDIIGSKVLLAEERSNSGYQHDDDPDDEYYGLDSSTETWTFYELNTSSGSMTISWYGSSNGYYSERVEFSEHPPYMYDEE</sequence>
<organism evidence="2">
    <name type="scientific">marine metagenome</name>
    <dbReference type="NCBI Taxonomy" id="408172"/>
    <lineage>
        <taxon>unclassified sequences</taxon>
        <taxon>metagenomes</taxon>
        <taxon>ecological metagenomes</taxon>
    </lineage>
</organism>
<reference evidence="2" key="1">
    <citation type="submission" date="2018-05" db="EMBL/GenBank/DDBJ databases">
        <authorList>
            <person name="Lanie J.A."/>
            <person name="Ng W.-L."/>
            <person name="Kazmierczak K.M."/>
            <person name="Andrzejewski T.M."/>
            <person name="Davidsen T.M."/>
            <person name="Wayne K.J."/>
            <person name="Tettelin H."/>
            <person name="Glass J.I."/>
            <person name="Rusch D."/>
            <person name="Podicherti R."/>
            <person name="Tsui H.-C.T."/>
            <person name="Winkler M.E."/>
        </authorList>
    </citation>
    <scope>NUCLEOTIDE SEQUENCE</scope>
</reference>
<proteinExistence type="predicted"/>
<protein>
    <recommendedName>
        <fullName evidence="1">DUF7448 domain-containing protein</fullName>
    </recommendedName>
</protein>
<dbReference type="AlphaFoldDB" id="A0A382DTK0"/>
<name>A0A382DTK0_9ZZZZ</name>